<dbReference type="AlphaFoldDB" id="A0A9W8L2V9"/>
<name>A0A9W8L2V9_9FUNG</name>
<evidence type="ECO:0000313" key="2">
    <source>
        <dbReference type="EMBL" id="KAJ2684308.1"/>
    </source>
</evidence>
<keyword evidence="3" id="KW-1185">Reference proteome</keyword>
<feature type="compositionally biased region" description="Low complexity" evidence="1">
    <location>
        <begin position="1"/>
        <end position="17"/>
    </location>
</feature>
<dbReference type="EMBL" id="JANBTX010000219">
    <property type="protein sequence ID" value="KAJ2684308.1"/>
    <property type="molecule type" value="Genomic_DNA"/>
</dbReference>
<dbReference type="OrthoDB" id="5599755at2759"/>
<accession>A0A9W8L2V9</accession>
<reference evidence="2" key="1">
    <citation type="submission" date="2022-07" db="EMBL/GenBank/DDBJ databases">
        <title>Phylogenomic reconstructions and comparative analyses of Kickxellomycotina fungi.</title>
        <authorList>
            <person name="Reynolds N.K."/>
            <person name="Stajich J.E."/>
            <person name="Barry K."/>
            <person name="Grigoriev I.V."/>
            <person name="Crous P."/>
            <person name="Smith M.E."/>
        </authorList>
    </citation>
    <scope>NUCLEOTIDE SEQUENCE</scope>
    <source>
        <strain evidence="2">CBS 109367</strain>
    </source>
</reference>
<feature type="compositionally biased region" description="Basic residues" evidence="1">
    <location>
        <begin position="55"/>
        <end position="66"/>
    </location>
</feature>
<feature type="region of interest" description="Disordered" evidence="1">
    <location>
        <begin position="1"/>
        <end position="79"/>
    </location>
</feature>
<dbReference type="Proteomes" id="UP001151516">
    <property type="component" value="Unassembled WGS sequence"/>
</dbReference>
<proteinExistence type="predicted"/>
<gene>
    <name evidence="2" type="ORF">IWW39_004987</name>
</gene>
<feature type="compositionally biased region" description="Low complexity" evidence="1">
    <location>
        <begin position="26"/>
        <end position="53"/>
    </location>
</feature>
<evidence type="ECO:0000256" key="1">
    <source>
        <dbReference type="SAM" id="MobiDB-lite"/>
    </source>
</evidence>
<protein>
    <submittedName>
        <fullName evidence="2">Uncharacterized protein</fullName>
    </submittedName>
</protein>
<evidence type="ECO:0000313" key="3">
    <source>
        <dbReference type="Proteomes" id="UP001151516"/>
    </source>
</evidence>
<organism evidence="2 3">
    <name type="scientific">Coemansia spiralis</name>
    <dbReference type="NCBI Taxonomy" id="417178"/>
    <lineage>
        <taxon>Eukaryota</taxon>
        <taxon>Fungi</taxon>
        <taxon>Fungi incertae sedis</taxon>
        <taxon>Zoopagomycota</taxon>
        <taxon>Kickxellomycotina</taxon>
        <taxon>Kickxellomycetes</taxon>
        <taxon>Kickxellales</taxon>
        <taxon>Kickxellaceae</taxon>
        <taxon>Coemansia</taxon>
    </lineage>
</organism>
<sequence>MFRSTSDSSASPTSTGSLPFGLNFDSTLSVSSSWSSSDSSPSSEVSPPLILLSTRTRHPIHNHNSHHTASEHGATTSDIEEELSGLENAAAKNAMSLVAMVATSLLAMTILI</sequence>
<comment type="caution">
    <text evidence="2">The sequence shown here is derived from an EMBL/GenBank/DDBJ whole genome shotgun (WGS) entry which is preliminary data.</text>
</comment>